<dbReference type="EMBL" id="JAKJXO020000011">
    <property type="protein sequence ID" value="KAL1598863.1"/>
    <property type="molecule type" value="Genomic_DNA"/>
</dbReference>
<evidence type="ECO:0000313" key="2">
    <source>
        <dbReference type="EMBL" id="KAL1598863.1"/>
    </source>
</evidence>
<organism evidence="2 3">
    <name type="scientific">Paraconiothyrium brasiliense</name>
    <dbReference type="NCBI Taxonomy" id="300254"/>
    <lineage>
        <taxon>Eukaryota</taxon>
        <taxon>Fungi</taxon>
        <taxon>Dikarya</taxon>
        <taxon>Ascomycota</taxon>
        <taxon>Pezizomycotina</taxon>
        <taxon>Dothideomycetes</taxon>
        <taxon>Pleosporomycetidae</taxon>
        <taxon>Pleosporales</taxon>
        <taxon>Massarineae</taxon>
        <taxon>Didymosphaeriaceae</taxon>
        <taxon>Paraconiothyrium</taxon>
    </lineage>
</organism>
<keyword evidence="3" id="KW-1185">Reference proteome</keyword>
<evidence type="ECO:0000313" key="3">
    <source>
        <dbReference type="Proteomes" id="UP001521785"/>
    </source>
</evidence>
<sequence length="153" mass="16369">MAWIPIAAAIAAFGSTALATASTKCPVPDLCFSLEIPDLTLASATGDIFLSITGPTTYASITLTHSNWLSREQDHFHVTLNPENSNVEITRFSVNDMRGYYVAAIERLPGCGLSDGKANAKMRCKSRMANPVGAGADIRQAQRAIRGAADPWK</sequence>
<proteinExistence type="predicted"/>
<comment type="caution">
    <text evidence="2">The sequence shown here is derived from an EMBL/GenBank/DDBJ whole genome shotgun (WGS) entry which is preliminary data.</text>
</comment>
<protein>
    <submittedName>
        <fullName evidence="2">Uncharacterized protein</fullName>
    </submittedName>
</protein>
<reference evidence="2 3" key="1">
    <citation type="submission" date="2024-02" db="EMBL/GenBank/DDBJ databases">
        <title>De novo assembly and annotation of 12 fungi associated with fruit tree decline syndrome in Ontario, Canada.</title>
        <authorList>
            <person name="Sulman M."/>
            <person name="Ellouze W."/>
            <person name="Ilyukhin E."/>
        </authorList>
    </citation>
    <scope>NUCLEOTIDE SEQUENCE [LARGE SCALE GENOMIC DNA]</scope>
    <source>
        <strain evidence="2 3">M42-189</strain>
    </source>
</reference>
<name>A0ABR3R3M4_9PLEO</name>
<feature type="signal peptide" evidence="1">
    <location>
        <begin position="1"/>
        <end position="19"/>
    </location>
</feature>
<dbReference type="Proteomes" id="UP001521785">
    <property type="component" value="Unassembled WGS sequence"/>
</dbReference>
<feature type="chain" id="PRO_5047364853" evidence="1">
    <location>
        <begin position="20"/>
        <end position="153"/>
    </location>
</feature>
<evidence type="ECO:0000256" key="1">
    <source>
        <dbReference type="SAM" id="SignalP"/>
    </source>
</evidence>
<gene>
    <name evidence="2" type="ORF">SLS60_008006</name>
</gene>
<accession>A0ABR3R3M4</accession>
<keyword evidence="1" id="KW-0732">Signal</keyword>